<dbReference type="Proteomes" id="UP001407405">
    <property type="component" value="Unassembled WGS sequence"/>
</dbReference>
<gene>
    <name evidence="4" type="ORF">AAIG11_10970</name>
</gene>
<evidence type="ECO:0000313" key="4">
    <source>
        <dbReference type="EMBL" id="MEN1761000.1"/>
    </source>
</evidence>
<feature type="domain" description="WCX" evidence="3">
    <location>
        <begin position="249"/>
        <end position="321"/>
    </location>
</feature>
<dbReference type="PANTHER" id="PTHR34580:SF1">
    <property type="entry name" value="PROTEIN PAFC"/>
    <property type="match status" value="1"/>
</dbReference>
<feature type="domain" description="WYL" evidence="2">
    <location>
        <begin position="146"/>
        <end position="217"/>
    </location>
</feature>
<feature type="domain" description="Helix-turn-helix type 11" evidence="1">
    <location>
        <begin position="12"/>
        <end position="68"/>
    </location>
</feature>
<evidence type="ECO:0000259" key="2">
    <source>
        <dbReference type="Pfam" id="PF13280"/>
    </source>
</evidence>
<dbReference type="EMBL" id="JBCITM010000010">
    <property type="protein sequence ID" value="MEN1761000.1"/>
    <property type="molecule type" value="Genomic_DNA"/>
</dbReference>
<sequence>MEIKGDKPYGLLHLYETLMARNVVNREEMALRLGVSTKTITRYIQDINSFLAEEKTMHVAYSRQQKGYVLADTQAAHLSREDVLAISKVLLESRGFNQVEVNSLLQKLMQQCTAEDRGMIKKTLQSEMNGYVEPKHGQSLITRIWEISQAIKEQHIMEIEYTKIGPRGKIESEPVKRNVEPQGLLFSEYYFYLVAMIAGKDYEFPAIYRLDRIQEYTILPKHFRVAYRDRFSEGEFRKLVQFMQGGNLQTITFRFRGESVEAVLDRLPHAEVLEEKEGVYVIQAKTFGRGIVMWLLSQGEGVEVLKPPSLRDEMKQRLEKMQQVYL</sequence>
<dbReference type="PANTHER" id="PTHR34580">
    <property type="match status" value="1"/>
</dbReference>
<accession>A0ABU9VV25</accession>
<dbReference type="InterPro" id="IPR036388">
    <property type="entry name" value="WH-like_DNA-bd_sf"/>
</dbReference>
<proteinExistence type="predicted"/>
<dbReference type="Pfam" id="PF25583">
    <property type="entry name" value="WCX"/>
    <property type="match status" value="1"/>
</dbReference>
<dbReference type="Pfam" id="PF13280">
    <property type="entry name" value="WYL"/>
    <property type="match status" value="1"/>
</dbReference>
<dbReference type="InterPro" id="IPR013196">
    <property type="entry name" value="HTH_11"/>
</dbReference>
<comment type="caution">
    <text evidence="4">The sequence shown here is derived from an EMBL/GenBank/DDBJ whole genome shotgun (WGS) entry which is preliminary data.</text>
</comment>
<evidence type="ECO:0000259" key="3">
    <source>
        <dbReference type="Pfam" id="PF25583"/>
    </source>
</evidence>
<keyword evidence="5" id="KW-1185">Reference proteome</keyword>
<protein>
    <submittedName>
        <fullName evidence="4">WYL domain-containing transcriptional regulator</fullName>
    </submittedName>
</protein>
<evidence type="ECO:0000259" key="1">
    <source>
        <dbReference type="Pfam" id="PF08279"/>
    </source>
</evidence>
<dbReference type="InterPro" id="IPR026881">
    <property type="entry name" value="WYL_dom"/>
</dbReference>
<evidence type="ECO:0000313" key="5">
    <source>
        <dbReference type="Proteomes" id="UP001407405"/>
    </source>
</evidence>
<organism evidence="4 5">
    <name type="scientific">Anoxynatronum sibiricum</name>
    <dbReference type="NCBI Taxonomy" id="210623"/>
    <lineage>
        <taxon>Bacteria</taxon>
        <taxon>Bacillati</taxon>
        <taxon>Bacillota</taxon>
        <taxon>Clostridia</taxon>
        <taxon>Eubacteriales</taxon>
        <taxon>Clostridiaceae</taxon>
        <taxon>Anoxynatronum</taxon>
    </lineage>
</organism>
<reference evidence="4 5" key="1">
    <citation type="submission" date="2024-04" db="EMBL/GenBank/DDBJ databases">
        <title>Genome sequencing and metabolic network reconstruction of aminoacids and betaine degradation by Anoxynatronum sibiricum.</title>
        <authorList>
            <person name="Detkova E.N."/>
            <person name="Boltjanskaja Y.V."/>
            <person name="Mardanov A.V."/>
            <person name="Kevbrin V."/>
        </authorList>
    </citation>
    <scope>NUCLEOTIDE SEQUENCE [LARGE SCALE GENOMIC DNA]</scope>
    <source>
        <strain evidence="4 5">Z-7981</strain>
    </source>
</reference>
<dbReference type="RefSeq" id="WP_343186314.1">
    <property type="nucleotide sequence ID" value="NZ_JBCITM010000010.1"/>
</dbReference>
<dbReference type="PROSITE" id="PS52050">
    <property type="entry name" value="WYL"/>
    <property type="match status" value="1"/>
</dbReference>
<name>A0ABU9VV25_9CLOT</name>
<dbReference type="InterPro" id="IPR051534">
    <property type="entry name" value="CBASS_pafABC_assoc_protein"/>
</dbReference>
<dbReference type="Gene3D" id="1.10.10.10">
    <property type="entry name" value="Winged helix-like DNA-binding domain superfamily/Winged helix DNA-binding domain"/>
    <property type="match status" value="1"/>
</dbReference>
<dbReference type="Pfam" id="PF08279">
    <property type="entry name" value="HTH_11"/>
    <property type="match status" value="1"/>
</dbReference>
<dbReference type="InterPro" id="IPR057727">
    <property type="entry name" value="WCX_dom"/>
</dbReference>